<feature type="signal peptide" evidence="8">
    <location>
        <begin position="1"/>
        <end position="17"/>
    </location>
</feature>
<evidence type="ECO:0000256" key="3">
    <source>
        <dbReference type="ARBA" id="ARBA00022670"/>
    </source>
</evidence>
<evidence type="ECO:0000256" key="5">
    <source>
        <dbReference type="ARBA" id="ARBA00022801"/>
    </source>
</evidence>
<dbReference type="CDD" id="cd11306">
    <property type="entry name" value="M35_peptidyl-Lys"/>
    <property type="match status" value="1"/>
</dbReference>
<dbReference type="InterPro" id="IPR024079">
    <property type="entry name" value="MetalloPept_cat_dom_sf"/>
</dbReference>
<comment type="caution">
    <text evidence="10">The sequence shown here is derived from an EMBL/GenBank/DDBJ whole genome shotgun (WGS) entry which is preliminary data.</text>
</comment>
<feature type="chain" id="PRO_5020313241" description="Lysine-specific metallo-endopeptidase domain-containing protein" evidence="8">
    <location>
        <begin position="18"/>
        <end position="350"/>
    </location>
</feature>
<proteinExistence type="inferred from homology"/>
<dbReference type="AlphaFoldDB" id="A0A4S4M787"/>
<dbReference type="PANTHER" id="PTHR37016">
    <property type="match status" value="1"/>
</dbReference>
<dbReference type="GO" id="GO:0004222">
    <property type="term" value="F:metalloendopeptidase activity"/>
    <property type="evidence" value="ECO:0007669"/>
    <property type="project" value="InterPro"/>
</dbReference>
<dbReference type="InterPro" id="IPR029463">
    <property type="entry name" value="Lys_MEP"/>
</dbReference>
<organism evidence="10 11">
    <name type="scientific">Bondarzewia mesenterica</name>
    <dbReference type="NCBI Taxonomy" id="1095465"/>
    <lineage>
        <taxon>Eukaryota</taxon>
        <taxon>Fungi</taxon>
        <taxon>Dikarya</taxon>
        <taxon>Basidiomycota</taxon>
        <taxon>Agaricomycotina</taxon>
        <taxon>Agaricomycetes</taxon>
        <taxon>Russulales</taxon>
        <taxon>Bondarzewiaceae</taxon>
        <taxon>Bondarzewia</taxon>
    </lineage>
</organism>
<dbReference type="InterPro" id="IPR034115">
    <property type="entry name" value="M35_peptidyl-Lys"/>
</dbReference>
<keyword evidence="6" id="KW-0862">Zinc</keyword>
<dbReference type="Proteomes" id="UP000310158">
    <property type="component" value="Unassembled WGS sequence"/>
</dbReference>
<keyword evidence="3" id="KW-0645">Protease</keyword>
<evidence type="ECO:0000256" key="1">
    <source>
        <dbReference type="ARBA" id="ARBA00001947"/>
    </source>
</evidence>
<comment type="cofactor">
    <cofactor evidence="1">
        <name>Zn(2+)</name>
        <dbReference type="ChEBI" id="CHEBI:29105"/>
    </cofactor>
</comment>
<dbReference type="InterPro" id="IPR050414">
    <property type="entry name" value="Fungal_M35_metalloproteases"/>
</dbReference>
<evidence type="ECO:0000256" key="8">
    <source>
        <dbReference type="SAM" id="SignalP"/>
    </source>
</evidence>
<evidence type="ECO:0000256" key="2">
    <source>
        <dbReference type="ARBA" id="ARBA00010279"/>
    </source>
</evidence>
<protein>
    <recommendedName>
        <fullName evidence="9">Lysine-specific metallo-endopeptidase domain-containing protein</fullName>
    </recommendedName>
</protein>
<evidence type="ECO:0000256" key="7">
    <source>
        <dbReference type="ARBA" id="ARBA00023049"/>
    </source>
</evidence>
<evidence type="ECO:0000259" key="9">
    <source>
        <dbReference type="SMART" id="SM01351"/>
    </source>
</evidence>
<gene>
    <name evidence="10" type="ORF">EW146_g365</name>
</gene>
<dbReference type="GO" id="GO:0046872">
    <property type="term" value="F:metal ion binding"/>
    <property type="evidence" value="ECO:0007669"/>
    <property type="project" value="UniProtKB-KW"/>
</dbReference>
<keyword evidence="5" id="KW-0378">Hydrolase</keyword>
<dbReference type="OrthoDB" id="412874at2759"/>
<dbReference type="SMART" id="SM01351">
    <property type="entry name" value="Aspzincin_M35"/>
    <property type="match status" value="1"/>
</dbReference>
<evidence type="ECO:0000313" key="11">
    <source>
        <dbReference type="Proteomes" id="UP000310158"/>
    </source>
</evidence>
<evidence type="ECO:0000313" key="10">
    <source>
        <dbReference type="EMBL" id="THH21152.1"/>
    </source>
</evidence>
<evidence type="ECO:0000256" key="6">
    <source>
        <dbReference type="ARBA" id="ARBA00022833"/>
    </source>
</evidence>
<dbReference type="Gene3D" id="3.40.390.10">
    <property type="entry name" value="Collagenase (Catalytic Domain)"/>
    <property type="match status" value="1"/>
</dbReference>
<keyword evidence="4" id="KW-0479">Metal-binding</keyword>
<dbReference type="SUPFAM" id="SSF55486">
    <property type="entry name" value="Metalloproteases ('zincins'), catalytic domain"/>
    <property type="match status" value="1"/>
</dbReference>
<keyword evidence="11" id="KW-1185">Reference proteome</keyword>
<dbReference type="PANTHER" id="PTHR37016:SF3">
    <property type="entry name" value="NEUTRAL PROTEASE 2-RELATED"/>
    <property type="match status" value="1"/>
</dbReference>
<comment type="similarity">
    <text evidence="2">Belongs to the peptidase M35 family.</text>
</comment>
<feature type="domain" description="Lysine-specific metallo-endopeptidase" evidence="9">
    <location>
        <begin position="213"/>
        <end position="344"/>
    </location>
</feature>
<reference evidence="10 11" key="1">
    <citation type="submission" date="2019-02" db="EMBL/GenBank/DDBJ databases">
        <title>Genome sequencing of the rare red list fungi Bondarzewia mesenterica.</title>
        <authorList>
            <person name="Buettner E."/>
            <person name="Kellner H."/>
        </authorList>
    </citation>
    <scope>NUCLEOTIDE SEQUENCE [LARGE SCALE GENOMIC DNA]</scope>
    <source>
        <strain evidence="10 11">DSM 108281</strain>
    </source>
</reference>
<accession>A0A4S4M787</accession>
<dbReference type="GO" id="GO:0006508">
    <property type="term" value="P:proteolysis"/>
    <property type="evidence" value="ECO:0007669"/>
    <property type="project" value="UniProtKB-KW"/>
</dbReference>
<sequence>MRVVLASLLLSALGASAAPGLSLSVSTPDTVVDVDNLKVTTILKNTGDESIKVFAQESESVISTYQTNSFAISSESGAVPSFTGVKVKYVAEKVVAANKESSFAVLAPGETIEVEHDLAGVYNFTSVGVGKYGFDANNRFFYVDAENQLQAIEAETTATASKVTGKLAAVGKRPARRSVERRAIGYNGCSSSRESSISTAASNAVTYVNNATSYLSGISSGTARYTTWFGSYTSSRKSTVQTHYAEIGSDPLSTTYDCTCTDSDAYAYVYPDEHGYIYLCGAFWDAPATGTDSKAGTIVHEQSHFTDNGSTQDYVYGQSGCKSLASSNPSEAIENADSHEYFAENNPSLS</sequence>
<dbReference type="Pfam" id="PF14521">
    <property type="entry name" value="Aspzincin_M35"/>
    <property type="match status" value="1"/>
</dbReference>
<evidence type="ECO:0000256" key="4">
    <source>
        <dbReference type="ARBA" id="ARBA00022723"/>
    </source>
</evidence>
<dbReference type="EMBL" id="SGPL01000007">
    <property type="protein sequence ID" value="THH21152.1"/>
    <property type="molecule type" value="Genomic_DNA"/>
</dbReference>
<dbReference type="Gene3D" id="2.60.40.2970">
    <property type="match status" value="1"/>
</dbReference>
<keyword evidence="8" id="KW-0732">Signal</keyword>
<keyword evidence="7" id="KW-0482">Metalloprotease</keyword>
<name>A0A4S4M787_9AGAM</name>